<gene>
    <name evidence="2" type="ORF">ES332_A09G189800v1</name>
</gene>
<evidence type="ECO:0000313" key="3">
    <source>
        <dbReference type="Proteomes" id="UP000322667"/>
    </source>
</evidence>
<keyword evidence="3" id="KW-1185">Reference proteome</keyword>
<reference evidence="2 3" key="1">
    <citation type="submission" date="2019-07" db="EMBL/GenBank/DDBJ databases">
        <title>WGS assembly of Gossypium tomentosum.</title>
        <authorList>
            <person name="Chen Z.J."/>
            <person name="Sreedasyam A."/>
            <person name="Ando A."/>
            <person name="Song Q."/>
            <person name="De L."/>
            <person name="Hulse-Kemp A."/>
            <person name="Ding M."/>
            <person name="Ye W."/>
            <person name="Kirkbride R."/>
            <person name="Jenkins J."/>
            <person name="Plott C."/>
            <person name="Lovell J."/>
            <person name="Lin Y.-M."/>
            <person name="Vaughn R."/>
            <person name="Liu B."/>
            <person name="Li W."/>
            <person name="Simpson S."/>
            <person name="Scheffler B."/>
            <person name="Saski C."/>
            <person name="Grover C."/>
            <person name="Hu G."/>
            <person name="Conover J."/>
            <person name="Carlson J."/>
            <person name="Shu S."/>
            <person name="Boston L."/>
            <person name="Williams M."/>
            <person name="Peterson D."/>
            <person name="Mcgee K."/>
            <person name="Jones D."/>
            <person name="Wendel J."/>
            <person name="Stelly D."/>
            <person name="Grimwood J."/>
            <person name="Schmutz J."/>
        </authorList>
    </citation>
    <scope>NUCLEOTIDE SEQUENCE [LARGE SCALE GENOMIC DNA]</scope>
    <source>
        <strain evidence="2">7179.01</strain>
    </source>
</reference>
<evidence type="ECO:0000256" key="1">
    <source>
        <dbReference type="SAM" id="Phobius"/>
    </source>
</evidence>
<keyword evidence="1" id="KW-0472">Membrane</keyword>
<accession>A0A5D2P5W8</accession>
<feature type="transmembrane region" description="Helical" evidence="1">
    <location>
        <begin position="68"/>
        <end position="93"/>
    </location>
</feature>
<dbReference type="AlphaFoldDB" id="A0A5D2P5W8"/>
<dbReference type="Proteomes" id="UP000322667">
    <property type="component" value="Chromosome A09"/>
</dbReference>
<keyword evidence="1" id="KW-1133">Transmembrane helix</keyword>
<protein>
    <submittedName>
        <fullName evidence="2">Uncharacterized protein</fullName>
    </submittedName>
</protein>
<sequence length="113" mass="13101">MAPHCHHAPAAATAAIESLARVMHLRVSTLIPHAAHYFCLRDGFFTHPSFAYVTRGWFVYFRSVHMSFLLTALNAANIVLLLILLHFYMWWVLGCLFDYFNMFAELPHRLLFC</sequence>
<name>A0A5D2P5W8_GOSTO</name>
<evidence type="ECO:0000313" key="2">
    <source>
        <dbReference type="EMBL" id="TYI11126.1"/>
    </source>
</evidence>
<keyword evidence="1" id="KW-0812">Transmembrane</keyword>
<proteinExistence type="predicted"/>
<organism evidence="2 3">
    <name type="scientific">Gossypium tomentosum</name>
    <name type="common">Hawaiian cotton</name>
    <name type="synonym">Gossypium sandvicense</name>
    <dbReference type="NCBI Taxonomy" id="34277"/>
    <lineage>
        <taxon>Eukaryota</taxon>
        <taxon>Viridiplantae</taxon>
        <taxon>Streptophyta</taxon>
        <taxon>Embryophyta</taxon>
        <taxon>Tracheophyta</taxon>
        <taxon>Spermatophyta</taxon>
        <taxon>Magnoliopsida</taxon>
        <taxon>eudicotyledons</taxon>
        <taxon>Gunneridae</taxon>
        <taxon>Pentapetalae</taxon>
        <taxon>rosids</taxon>
        <taxon>malvids</taxon>
        <taxon>Malvales</taxon>
        <taxon>Malvaceae</taxon>
        <taxon>Malvoideae</taxon>
        <taxon>Gossypium</taxon>
    </lineage>
</organism>
<dbReference type="EMBL" id="CM017618">
    <property type="protein sequence ID" value="TYI11126.1"/>
    <property type="molecule type" value="Genomic_DNA"/>
</dbReference>